<dbReference type="InterPro" id="IPR058348">
    <property type="entry name" value="DUF8035"/>
</dbReference>
<dbReference type="GeneID" id="92043727"/>
<dbReference type="EMBL" id="JAQQWN010000005">
    <property type="protein sequence ID" value="KAK8085081.1"/>
    <property type="molecule type" value="Genomic_DNA"/>
</dbReference>
<feature type="compositionally biased region" description="Basic and acidic residues" evidence="2">
    <location>
        <begin position="180"/>
        <end position="215"/>
    </location>
</feature>
<feature type="compositionally biased region" description="Basic and acidic residues" evidence="2">
    <location>
        <begin position="128"/>
        <end position="162"/>
    </location>
</feature>
<feature type="coiled-coil region" evidence="1">
    <location>
        <begin position="318"/>
        <end position="345"/>
    </location>
</feature>
<organism evidence="4 5">
    <name type="scientific">Apiospora hydei</name>
    <dbReference type="NCBI Taxonomy" id="1337664"/>
    <lineage>
        <taxon>Eukaryota</taxon>
        <taxon>Fungi</taxon>
        <taxon>Dikarya</taxon>
        <taxon>Ascomycota</taxon>
        <taxon>Pezizomycotina</taxon>
        <taxon>Sordariomycetes</taxon>
        <taxon>Xylariomycetidae</taxon>
        <taxon>Amphisphaeriales</taxon>
        <taxon>Apiosporaceae</taxon>
        <taxon>Apiospora</taxon>
    </lineage>
</organism>
<evidence type="ECO:0000256" key="2">
    <source>
        <dbReference type="SAM" id="MobiDB-lite"/>
    </source>
</evidence>
<feature type="compositionally biased region" description="Basic and acidic residues" evidence="2">
    <location>
        <begin position="50"/>
        <end position="86"/>
    </location>
</feature>
<gene>
    <name evidence="4" type="ORF">PG997_006352</name>
</gene>
<feature type="region of interest" description="Disordered" evidence="2">
    <location>
        <begin position="353"/>
        <end position="423"/>
    </location>
</feature>
<evidence type="ECO:0000313" key="5">
    <source>
        <dbReference type="Proteomes" id="UP001433268"/>
    </source>
</evidence>
<reference evidence="4 5" key="1">
    <citation type="submission" date="2023-01" db="EMBL/GenBank/DDBJ databases">
        <title>Analysis of 21 Apiospora genomes using comparative genomics revels a genus with tremendous synthesis potential of carbohydrate active enzymes and secondary metabolites.</title>
        <authorList>
            <person name="Sorensen T."/>
        </authorList>
    </citation>
    <scope>NUCLEOTIDE SEQUENCE [LARGE SCALE GENOMIC DNA]</scope>
    <source>
        <strain evidence="4 5">CBS 114990</strain>
    </source>
</reference>
<protein>
    <recommendedName>
        <fullName evidence="3">DUF8035 domain-containing protein</fullName>
    </recommendedName>
</protein>
<feature type="domain" description="DUF8035" evidence="3">
    <location>
        <begin position="274"/>
        <end position="328"/>
    </location>
</feature>
<evidence type="ECO:0000256" key="1">
    <source>
        <dbReference type="SAM" id="Coils"/>
    </source>
</evidence>
<feature type="compositionally biased region" description="Basic residues" evidence="2">
    <location>
        <begin position="504"/>
        <end position="521"/>
    </location>
</feature>
<evidence type="ECO:0000313" key="4">
    <source>
        <dbReference type="EMBL" id="KAK8085081.1"/>
    </source>
</evidence>
<feature type="compositionally biased region" description="Basic and acidic residues" evidence="2">
    <location>
        <begin position="26"/>
        <end position="43"/>
    </location>
</feature>
<evidence type="ECO:0000259" key="3">
    <source>
        <dbReference type="Pfam" id="PF26118"/>
    </source>
</evidence>
<comment type="caution">
    <text evidence="4">The sequence shown here is derived from an EMBL/GenBank/DDBJ whole genome shotgun (WGS) entry which is preliminary data.</text>
</comment>
<keyword evidence="5" id="KW-1185">Reference proteome</keyword>
<feature type="region of interest" description="Disordered" evidence="2">
    <location>
        <begin position="435"/>
        <end position="457"/>
    </location>
</feature>
<accession>A0ABR1WNK1</accession>
<dbReference type="Pfam" id="PF26118">
    <property type="entry name" value="DUF8035"/>
    <property type="match status" value="1"/>
</dbReference>
<feature type="region of interest" description="Disordered" evidence="2">
    <location>
        <begin position="26"/>
        <end position="282"/>
    </location>
</feature>
<feature type="compositionally biased region" description="Basic and acidic residues" evidence="2">
    <location>
        <begin position="542"/>
        <end position="561"/>
    </location>
</feature>
<feature type="compositionally biased region" description="Basic and acidic residues" evidence="2">
    <location>
        <begin position="94"/>
        <end position="109"/>
    </location>
</feature>
<feature type="compositionally biased region" description="Basic residues" evidence="2">
    <location>
        <begin position="227"/>
        <end position="239"/>
    </location>
</feature>
<feature type="region of interest" description="Disordered" evidence="2">
    <location>
        <begin position="499"/>
        <end position="567"/>
    </location>
</feature>
<dbReference type="RefSeq" id="XP_066669590.1">
    <property type="nucleotide sequence ID" value="XM_066810667.1"/>
</dbReference>
<feature type="compositionally biased region" description="Basic and acidic residues" evidence="2">
    <location>
        <begin position="522"/>
        <end position="533"/>
    </location>
</feature>
<keyword evidence="1" id="KW-0175">Coiled coil</keyword>
<sequence>MAYRASTGELAGDRWDRSRFTQELERDRYGDERERFEERDRFAGRGPATRVREPSVERFERERRVPRPWDDDYVSRDRPYYEDEPRRRRSPPTEFDRRVMIDRERERRSPSPPRRPGMLLRRQSSLDTFDRRPAPRFYEHEREEYGPPARRSDYRPDPRPDPYEPIPLPRSRALPPPRMYAEHDYDEIKISEPDRYGDEDFRGYPERVHEREVTRTRQRRDRSSSRSTRRSHRSRHTSHHGSTVRSRSKSSSRTSDSASSSGGTTVTVKSEYPKKGKTRIPGRLVSKRALIDLGYPFIEEGNTIVVQKALGQENIDDLLKLSEDYKKAETEVLDARSEAGNLIEERKTEIYTVPPPAPAPAPAPAPPPTVYAPPPPPASVYAPPPPPASVHAPPPPASVYAPPPPATVYAPPPPTVIHAPPPPEFEEYYKRTMIREGSPARSHRSYSTSTSGRTPYIVDAAPREYREYHEEAGPLTLVSDRRRDDRSIKAEIARLEAERDLMKRERRHHHHHSHSHSHSHSPSRELVRAERLSSGELVLYEETERIEEPRRGVRIEKDKKGPPPGIMKAMLATLT</sequence>
<feature type="compositionally biased region" description="Low complexity" evidence="2">
    <location>
        <begin position="240"/>
        <end position="270"/>
    </location>
</feature>
<dbReference type="Proteomes" id="UP001433268">
    <property type="component" value="Unassembled WGS sequence"/>
</dbReference>
<feature type="compositionally biased region" description="Pro residues" evidence="2">
    <location>
        <begin position="163"/>
        <end position="178"/>
    </location>
</feature>
<proteinExistence type="predicted"/>
<name>A0ABR1WNK1_9PEZI</name>